<evidence type="ECO:0000313" key="2">
    <source>
        <dbReference type="EMBL" id="UTY32595.1"/>
    </source>
</evidence>
<dbReference type="NCBIfam" id="TIGR04424">
    <property type="entry name" value="metallo_McbB"/>
    <property type="match status" value="1"/>
</dbReference>
<protein>
    <submittedName>
        <fullName evidence="2">McbB family protein</fullName>
    </submittedName>
</protein>
<accession>A0AAE9SH32</accession>
<dbReference type="Proteomes" id="UP001058682">
    <property type="component" value="Chromosome"/>
</dbReference>
<organism evidence="2 3">
    <name type="scientific">Treponema putidum</name>
    <dbReference type="NCBI Taxonomy" id="221027"/>
    <lineage>
        <taxon>Bacteria</taxon>
        <taxon>Pseudomonadati</taxon>
        <taxon>Spirochaetota</taxon>
        <taxon>Spirochaetia</taxon>
        <taxon>Spirochaetales</taxon>
        <taxon>Treponemataceae</taxon>
        <taxon>Treponema</taxon>
    </lineage>
</organism>
<dbReference type="RefSeq" id="WP_010692418.1">
    <property type="nucleotide sequence ID" value="NZ_CP038804.1"/>
</dbReference>
<evidence type="ECO:0000313" key="4">
    <source>
        <dbReference type="Proteomes" id="UP001059401"/>
    </source>
</evidence>
<sequence length="287" mass="34477">MRKKKNKKYKLIPFLLYHDEEMTIVQNEQVTVVLLDEKLIDFFGKYDGIYDLSFSFNDLVELYDDKADFWLEFLLKNKLASENIKKNTKINKIYFFIDSPLLIKSLKFNMQGSSTNFYINEFNYNDINMALFDSVEINDICYIVLTSFNYIAFQKLANLLREKNIIHKFVFYYNYCFYFTNYFKKEWHNPCPLCFFSHLEGSLRSEAKLNSRQSFQGLIDLIYAKTTYFNTEIILNNYKALKLINEISNDIQDLDEYRIKLIRCFNMSTYKLDYDVATHWDICDCNE</sequence>
<dbReference type="EMBL" id="CP038804">
    <property type="protein sequence ID" value="UTY32595.1"/>
    <property type="molecule type" value="Genomic_DNA"/>
</dbReference>
<dbReference type="AlphaFoldDB" id="A0AAE9SH32"/>
<dbReference type="EMBL" id="CP038802">
    <property type="protein sequence ID" value="UTY29974.1"/>
    <property type="molecule type" value="Genomic_DNA"/>
</dbReference>
<evidence type="ECO:0000313" key="3">
    <source>
        <dbReference type="Proteomes" id="UP001058682"/>
    </source>
</evidence>
<proteinExistence type="predicted"/>
<keyword evidence="4" id="KW-1185">Reference proteome</keyword>
<name>A0AAE9SH32_9SPIR</name>
<evidence type="ECO:0000313" key="1">
    <source>
        <dbReference type="EMBL" id="UTY29974.1"/>
    </source>
</evidence>
<dbReference type="Proteomes" id="UP001059401">
    <property type="component" value="Chromosome"/>
</dbReference>
<reference evidence="2" key="1">
    <citation type="submission" date="2019-04" db="EMBL/GenBank/DDBJ databases">
        <title>Whole genome sequencing of oral phylogroup 2 treponemes.</title>
        <authorList>
            <person name="Chan Y."/>
            <person name="Zeng H.H."/>
            <person name="Yu X.L."/>
            <person name="Leung W.K."/>
            <person name="Watt R.M."/>
        </authorList>
    </citation>
    <scope>NUCLEOTIDE SEQUENCE</scope>
    <source>
        <strain evidence="2">OMZ 835</strain>
        <strain evidence="1">OMZ 847</strain>
    </source>
</reference>
<gene>
    <name evidence="2" type="ORF">E4N74_00110</name>
    <name evidence="1" type="ORF">E4N76_00760</name>
</gene>
<dbReference type="InterPro" id="IPR030956">
    <property type="entry name" value="McbB"/>
</dbReference>